<dbReference type="STRING" id="690879.TSACC_2687"/>
<name>A0A146G381_TERSA</name>
<feature type="transmembrane region" description="Helical" evidence="1">
    <location>
        <begin position="20"/>
        <end position="41"/>
    </location>
</feature>
<accession>A0A146G381</accession>
<evidence type="ECO:0000313" key="3">
    <source>
        <dbReference type="Proteomes" id="UP000076023"/>
    </source>
</evidence>
<keyword evidence="1" id="KW-1133">Transmembrane helix</keyword>
<evidence type="ECO:0000256" key="1">
    <source>
        <dbReference type="SAM" id="Phobius"/>
    </source>
</evidence>
<evidence type="ECO:0000313" key="2">
    <source>
        <dbReference type="EMBL" id="GAT32289.1"/>
    </source>
</evidence>
<dbReference type="Gene3D" id="3.30.700.10">
    <property type="entry name" value="Glycoprotein, Type 4 Pilin"/>
    <property type="match status" value="1"/>
</dbReference>
<dbReference type="PANTHER" id="PTHR30093:SF2">
    <property type="entry name" value="TYPE II SECRETION SYSTEM PROTEIN H"/>
    <property type="match status" value="1"/>
</dbReference>
<keyword evidence="1" id="KW-0472">Membrane</keyword>
<keyword evidence="3" id="KW-1185">Reference proteome</keyword>
<dbReference type="InterPro" id="IPR045584">
    <property type="entry name" value="Pilin-like"/>
</dbReference>
<dbReference type="Proteomes" id="UP000076023">
    <property type="component" value="Unassembled WGS sequence"/>
</dbReference>
<dbReference type="OrthoDB" id="184407at2"/>
<comment type="caution">
    <text evidence="2">The sequence shown here is derived from an EMBL/GenBank/DDBJ whole genome shotgun (WGS) entry which is preliminary data.</text>
</comment>
<reference evidence="3" key="1">
    <citation type="journal article" date="2017" name="Genome Announc.">
        <title>Draft Genome Sequence of Terrimicrobium sacchariphilum NM-5T, a Facultative Anaerobic Soil Bacterium of the Class Spartobacteria.</title>
        <authorList>
            <person name="Qiu Y.L."/>
            <person name="Tourlousse D.M."/>
            <person name="Matsuura N."/>
            <person name="Ohashi A."/>
            <person name="Sekiguchi Y."/>
        </authorList>
    </citation>
    <scope>NUCLEOTIDE SEQUENCE [LARGE SCALE GENOMIC DNA]</scope>
    <source>
        <strain evidence="3">NM-5</strain>
    </source>
</reference>
<dbReference type="InParanoid" id="A0A146G381"/>
<dbReference type="AlphaFoldDB" id="A0A146G381"/>
<sequence length="273" mass="29333">MFSPENSELGKSLLRGRAFSLVEMVVVMGILLTLGALIFPLGSRMLEMSRSAKCLSNLRQIGVAAAGYIADNDGTLVPRCSNSSPAIGNAKGFRAYLAPYLGGDKAAIRVFACPSDKTASKRQDYGDALNTGLTPASYGITSIYYYGINGESLPYPGFHAYAPTSEASYPASFKITAVKKPASTIFVSDIGRPDSVTAPLKNWTESTYKLTSANFGYAGTPSNWTSGDWAMYPRHAGGKINVLFYDGHAATLDLQKDLVDHPFGDPQCLYDNF</sequence>
<keyword evidence="1" id="KW-0812">Transmembrane</keyword>
<dbReference type="RefSeq" id="WP_075078130.1">
    <property type="nucleotide sequence ID" value="NZ_BDCO01000002.1"/>
</dbReference>
<protein>
    <submittedName>
        <fullName evidence="2">Prepilin-type processing-associated H-X9-DG domain-containing protein</fullName>
    </submittedName>
</protein>
<dbReference type="SUPFAM" id="SSF54523">
    <property type="entry name" value="Pili subunits"/>
    <property type="match status" value="1"/>
</dbReference>
<organism evidence="2 3">
    <name type="scientific">Terrimicrobium sacchariphilum</name>
    <dbReference type="NCBI Taxonomy" id="690879"/>
    <lineage>
        <taxon>Bacteria</taxon>
        <taxon>Pseudomonadati</taxon>
        <taxon>Verrucomicrobiota</taxon>
        <taxon>Terrimicrobiia</taxon>
        <taxon>Terrimicrobiales</taxon>
        <taxon>Terrimicrobiaceae</taxon>
        <taxon>Terrimicrobium</taxon>
    </lineage>
</organism>
<gene>
    <name evidence="2" type="ORF">TSACC_2687</name>
</gene>
<dbReference type="EMBL" id="BDCO01000002">
    <property type="protein sequence ID" value="GAT32289.1"/>
    <property type="molecule type" value="Genomic_DNA"/>
</dbReference>
<dbReference type="PANTHER" id="PTHR30093">
    <property type="entry name" value="GENERAL SECRETION PATHWAY PROTEIN G"/>
    <property type="match status" value="1"/>
</dbReference>
<proteinExistence type="predicted"/>